<dbReference type="GO" id="GO:0004674">
    <property type="term" value="F:protein serine/threonine kinase activity"/>
    <property type="evidence" value="ECO:0007669"/>
    <property type="project" value="TreeGrafter"/>
</dbReference>
<reference evidence="9 10" key="1">
    <citation type="journal article" date="2017" name="Int. J. Syst. Evol. Microbiol.">
        <title>Achromobacter aloeverae sp. nov., isolated from the root of Aloe vera (L.) Burm.f.</title>
        <authorList>
            <person name="Kuncharoen N."/>
            <person name="Muramatsu Y."/>
            <person name="Shibata C."/>
            <person name="Kamakura Y."/>
            <person name="Nakagawa Y."/>
            <person name="Tanasupawat S."/>
        </authorList>
    </citation>
    <scope>NUCLEOTIDE SEQUENCE [LARGE SCALE GENOMIC DNA]</scope>
    <source>
        <strain evidence="9 10">AVA-1</strain>
    </source>
</reference>
<evidence type="ECO:0000256" key="5">
    <source>
        <dbReference type="SAM" id="MobiDB-lite"/>
    </source>
</evidence>
<dbReference type="Proteomes" id="UP000290849">
    <property type="component" value="Unassembled WGS sequence"/>
</dbReference>
<evidence type="ECO:0000259" key="8">
    <source>
        <dbReference type="PROSITE" id="PS51746"/>
    </source>
</evidence>
<dbReference type="SUPFAM" id="SSF56112">
    <property type="entry name" value="Protein kinase-like (PK-like)"/>
    <property type="match status" value="1"/>
</dbReference>
<keyword evidence="6" id="KW-1133">Transmembrane helix</keyword>
<keyword evidence="6" id="KW-0472">Membrane</keyword>
<evidence type="ECO:0000256" key="4">
    <source>
        <dbReference type="ARBA" id="ARBA00022840"/>
    </source>
</evidence>
<dbReference type="InterPro" id="IPR001932">
    <property type="entry name" value="PPM-type_phosphatase-like_dom"/>
</dbReference>
<dbReference type="EMBL" id="PYAL01000008">
    <property type="protein sequence ID" value="RXN84463.1"/>
    <property type="molecule type" value="Genomic_DNA"/>
</dbReference>
<dbReference type="InterPro" id="IPR036457">
    <property type="entry name" value="PPM-type-like_dom_sf"/>
</dbReference>
<dbReference type="Gene3D" id="3.60.40.10">
    <property type="entry name" value="PPM-type phosphatase domain"/>
    <property type="match status" value="1"/>
</dbReference>
<dbReference type="SMART" id="SM00332">
    <property type="entry name" value="PP2Cc"/>
    <property type="match status" value="1"/>
</dbReference>
<evidence type="ECO:0000256" key="6">
    <source>
        <dbReference type="SAM" id="Phobius"/>
    </source>
</evidence>
<dbReference type="CDD" id="cd14014">
    <property type="entry name" value="STKc_PknB_like"/>
    <property type="match status" value="1"/>
</dbReference>
<comment type="caution">
    <text evidence="9">The sequence shown here is derived from an EMBL/GenBank/DDBJ whole genome shotgun (WGS) entry which is preliminary data.</text>
</comment>
<keyword evidence="4" id="KW-0067">ATP-binding</keyword>
<evidence type="ECO:0000313" key="9">
    <source>
        <dbReference type="EMBL" id="RXN84463.1"/>
    </source>
</evidence>
<evidence type="ECO:0000256" key="3">
    <source>
        <dbReference type="ARBA" id="ARBA00022777"/>
    </source>
</evidence>
<dbReference type="SUPFAM" id="SSF81606">
    <property type="entry name" value="PP2C-like"/>
    <property type="match status" value="1"/>
</dbReference>
<dbReference type="PROSITE" id="PS51746">
    <property type="entry name" value="PPM_2"/>
    <property type="match status" value="1"/>
</dbReference>
<feature type="transmembrane region" description="Helical" evidence="6">
    <location>
        <begin position="557"/>
        <end position="577"/>
    </location>
</feature>
<evidence type="ECO:0000256" key="2">
    <source>
        <dbReference type="ARBA" id="ARBA00022741"/>
    </source>
</evidence>
<dbReference type="InterPro" id="IPR008266">
    <property type="entry name" value="Tyr_kinase_AS"/>
</dbReference>
<dbReference type="RefSeq" id="WP_129153274.1">
    <property type="nucleotide sequence ID" value="NZ_JBHSDO010000018.1"/>
</dbReference>
<dbReference type="PANTHER" id="PTHR43289:SF6">
    <property type="entry name" value="SERINE_THREONINE-PROTEIN KINASE NEKL-3"/>
    <property type="match status" value="1"/>
</dbReference>
<feature type="region of interest" description="Disordered" evidence="5">
    <location>
        <begin position="1"/>
        <end position="26"/>
    </location>
</feature>
<evidence type="ECO:0000256" key="1">
    <source>
        <dbReference type="ARBA" id="ARBA00022679"/>
    </source>
</evidence>
<keyword evidence="6" id="KW-0812">Transmembrane</keyword>
<sequence length="578" mass="63835">MDANHEASERARLRVSVGQHSDRGRKPVNQDFHGLWVPREPLLSAKGIAIALADGISSSAVSHIASETAVTGFLEDYYCTSETWSVKKSAQRVMAATNAWLHAQTRQSQHRHDNDKGYVCTLTVMVIRSTTAHVLHVGDARIHRLRGGAIEQLTEDHRVRISNDRSYLGRALGLAPHVEIDYHTRGVECGDLFLLTTDGVHEYVDTSAMATTLAAHADDLDLAARTLVDLALERGSPDNLTAQIVRIDALPAPRADEITRLSTTLPCPPLLQEGQEFDGYRIVRSLHASSRSHVYLAKDIDTGAAVALKIPSLDLRHDPGYLERLLMEEWTARRIDSGHVVKAWTPERPRAYLYTVWEFIEGHTLAQWMAAHPAPSLDAVRAIIDQVAKGLQAFHRLEIIHQDLRPDNILIDGRGAVTLIDLGSARVAGISEYRSDEVPPGTEQYSAPEYFLGEPGTSASDIYSLGVIAYQMLTGRLPYGTAVAQVRTRAAQRKLAYASVLDETREIPAWLDGVLAKAVSPQPEQRYAELSEFLHDLRHPPGSGARSRVPLVERHPLVFWKCLSLALAIALVIVAAYR</sequence>
<dbReference type="InterPro" id="IPR000719">
    <property type="entry name" value="Prot_kinase_dom"/>
</dbReference>
<feature type="domain" description="PPM-type phosphatase" evidence="8">
    <location>
        <begin position="16"/>
        <end position="247"/>
    </location>
</feature>
<dbReference type="PROSITE" id="PS00109">
    <property type="entry name" value="PROTEIN_KINASE_TYR"/>
    <property type="match status" value="1"/>
</dbReference>
<dbReference type="InterPro" id="IPR011009">
    <property type="entry name" value="Kinase-like_dom_sf"/>
</dbReference>
<organism evidence="9 10">
    <name type="scientific">Achromobacter aloeverae</name>
    <dbReference type="NCBI Taxonomy" id="1750518"/>
    <lineage>
        <taxon>Bacteria</taxon>
        <taxon>Pseudomonadati</taxon>
        <taxon>Pseudomonadota</taxon>
        <taxon>Betaproteobacteria</taxon>
        <taxon>Burkholderiales</taxon>
        <taxon>Alcaligenaceae</taxon>
        <taxon>Achromobacter</taxon>
    </lineage>
</organism>
<evidence type="ECO:0000313" key="10">
    <source>
        <dbReference type="Proteomes" id="UP000290849"/>
    </source>
</evidence>
<name>A0A4Q1HDX0_9BURK</name>
<protein>
    <submittedName>
        <fullName evidence="9">Protein kinase</fullName>
    </submittedName>
</protein>
<dbReference type="Pfam" id="PF13672">
    <property type="entry name" value="PP2C_2"/>
    <property type="match status" value="1"/>
</dbReference>
<dbReference type="Gene3D" id="1.10.510.10">
    <property type="entry name" value="Transferase(Phosphotransferase) domain 1"/>
    <property type="match status" value="1"/>
</dbReference>
<evidence type="ECO:0000259" key="7">
    <source>
        <dbReference type="PROSITE" id="PS50011"/>
    </source>
</evidence>
<dbReference type="SMART" id="SM00331">
    <property type="entry name" value="PP2C_SIG"/>
    <property type="match status" value="1"/>
</dbReference>
<dbReference type="PANTHER" id="PTHR43289">
    <property type="entry name" value="MITOGEN-ACTIVATED PROTEIN KINASE KINASE KINASE 20-RELATED"/>
    <property type="match status" value="1"/>
</dbReference>
<feature type="compositionally biased region" description="Basic and acidic residues" evidence="5">
    <location>
        <begin position="1"/>
        <end position="12"/>
    </location>
</feature>
<gene>
    <name evidence="9" type="ORF">C7R54_24070</name>
</gene>
<accession>A0A4Q1HDX0</accession>
<dbReference type="CDD" id="cd00143">
    <property type="entry name" value="PP2Cc"/>
    <property type="match status" value="1"/>
</dbReference>
<keyword evidence="2" id="KW-0547">Nucleotide-binding</keyword>
<dbReference type="OrthoDB" id="9801841at2"/>
<feature type="domain" description="Protein kinase" evidence="7">
    <location>
        <begin position="280"/>
        <end position="538"/>
    </location>
</feature>
<dbReference type="GO" id="GO:0005524">
    <property type="term" value="F:ATP binding"/>
    <property type="evidence" value="ECO:0007669"/>
    <property type="project" value="UniProtKB-KW"/>
</dbReference>
<keyword evidence="3 9" id="KW-0418">Kinase</keyword>
<keyword evidence="10" id="KW-1185">Reference proteome</keyword>
<dbReference type="PROSITE" id="PS50011">
    <property type="entry name" value="PROTEIN_KINASE_DOM"/>
    <property type="match status" value="1"/>
</dbReference>
<dbReference type="Pfam" id="PF00069">
    <property type="entry name" value="Pkinase"/>
    <property type="match status" value="1"/>
</dbReference>
<keyword evidence="1" id="KW-0808">Transferase</keyword>
<dbReference type="AlphaFoldDB" id="A0A4Q1HDX0"/>
<dbReference type="Gene3D" id="3.30.200.20">
    <property type="entry name" value="Phosphorylase Kinase, domain 1"/>
    <property type="match status" value="1"/>
</dbReference>
<proteinExistence type="predicted"/>